<protein>
    <submittedName>
        <fullName evidence="2">CoA transferase</fullName>
    </submittedName>
</protein>
<evidence type="ECO:0000256" key="1">
    <source>
        <dbReference type="ARBA" id="ARBA00022679"/>
    </source>
</evidence>
<dbReference type="PANTHER" id="PTHR48207">
    <property type="entry name" value="SUCCINATE--HYDROXYMETHYLGLUTARATE COA-TRANSFERASE"/>
    <property type="match status" value="1"/>
</dbReference>
<keyword evidence="1 2" id="KW-0808">Transferase</keyword>
<proteinExistence type="predicted"/>
<reference evidence="2 3" key="1">
    <citation type="submission" date="2019-11" db="EMBL/GenBank/DDBJ databases">
        <authorList>
            <person name="Jiang L.-Q."/>
        </authorList>
    </citation>
    <scope>NUCLEOTIDE SEQUENCE [LARGE SCALE GENOMIC DNA]</scope>
    <source>
        <strain evidence="2 3">YIM 132087</strain>
    </source>
</reference>
<gene>
    <name evidence="2" type="ORF">GIS00_00470</name>
</gene>
<sequence>MTSTNPVVPDPAPGTGALTGIRVLDFTRFMQGPYATRILADLGADVIKVERPGGEWDRRLRVSPRGFAGFFHVLNRGKRSLAIDITTPRGRELVLEVARDCDVVVENFRAGVMDRLGLGYDDIRAVNPRVVFAAGSGHGPNGPNAADPMYDMVAQAMSGVSDFNRAPDGTPRLATRGLADVAGGMFLAMGVLSALVARERTGVGQRVDASLVGASIALHPAEVTIALEADHVFRLGGTRVTSTSGAFRARDGKWLVIGATDQKLWFGLAEALGLRQLSDDERFSRSRIREANRDQLEPIIEQAFLTRDRDEWIGVLQAHRVPAAPVNSFLDLPDDPDVRANGYIVEQDDRQAGPIRLVGPAFHLQHTPLRVGTFTPELGEHSAEVLSQAGLADDDLATLAELGIVEIGAPPEPLVGSSAAVPEPVA</sequence>
<dbReference type="EMBL" id="WLYK01000001">
    <property type="protein sequence ID" value="MTD12416.1"/>
    <property type="molecule type" value="Genomic_DNA"/>
</dbReference>
<comment type="caution">
    <text evidence="2">The sequence shown here is derived from an EMBL/GenBank/DDBJ whole genome shotgun (WGS) entry which is preliminary data.</text>
</comment>
<dbReference type="SUPFAM" id="SSF89796">
    <property type="entry name" value="CoA-transferase family III (CaiB/BaiF)"/>
    <property type="match status" value="1"/>
</dbReference>
<accession>A0A7K1FEA6</accession>
<dbReference type="InterPro" id="IPR050483">
    <property type="entry name" value="CoA-transferase_III_domain"/>
</dbReference>
<organism evidence="2 3">
    <name type="scientific">Nakamurella alba</name>
    <dbReference type="NCBI Taxonomy" id="2665158"/>
    <lineage>
        <taxon>Bacteria</taxon>
        <taxon>Bacillati</taxon>
        <taxon>Actinomycetota</taxon>
        <taxon>Actinomycetes</taxon>
        <taxon>Nakamurellales</taxon>
        <taxon>Nakamurellaceae</taxon>
        <taxon>Nakamurella</taxon>
    </lineage>
</organism>
<dbReference type="GO" id="GO:0008410">
    <property type="term" value="F:CoA-transferase activity"/>
    <property type="evidence" value="ECO:0007669"/>
    <property type="project" value="TreeGrafter"/>
</dbReference>
<evidence type="ECO:0000313" key="2">
    <source>
        <dbReference type="EMBL" id="MTD12416.1"/>
    </source>
</evidence>
<dbReference type="RefSeq" id="WP_154766489.1">
    <property type="nucleotide sequence ID" value="NZ_WLYK01000001.1"/>
</dbReference>
<dbReference type="Proteomes" id="UP000460221">
    <property type="component" value="Unassembled WGS sequence"/>
</dbReference>
<dbReference type="Gene3D" id="3.30.1540.10">
    <property type="entry name" value="formyl-coa transferase, domain 3"/>
    <property type="match status" value="1"/>
</dbReference>
<dbReference type="Gene3D" id="3.40.50.10540">
    <property type="entry name" value="Crotonobetainyl-coa:carnitine coa-transferase, domain 1"/>
    <property type="match status" value="1"/>
</dbReference>
<keyword evidence="3" id="KW-1185">Reference proteome</keyword>
<dbReference type="InterPro" id="IPR044855">
    <property type="entry name" value="CoA-Trfase_III_dom3_sf"/>
</dbReference>
<dbReference type="InterPro" id="IPR023606">
    <property type="entry name" value="CoA-Trfase_III_dom_1_sf"/>
</dbReference>
<dbReference type="Pfam" id="PF02515">
    <property type="entry name" value="CoA_transf_3"/>
    <property type="match status" value="1"/>
</dbReference>
<name>A0A7K1FEA6_9ACTN</name>
<evidence type="ECO:0000313" key="3">
    <source>
        <dbReference type="Proteomes" id="UP000460221"/>
    </source>
</evidence>
<dbReference type="PANTHER" id="PTHR48207:SF3">
    <property type="entry name" value="SUCCINATE--HYDROXYMETHYLGLUTARATE COA-TRANSFERASE"/>
    <property type="match status" value="1"/>
</dbReference>
<dbReference type="AlphaFoldDB" id="A0A7K1FEA6"/>
<dbReference type="InterPro" id="IPR003673">
    <property type="entry name" value="CoA-Trfase_fam_III"/>
</dbReference>